<dbReference type="Proteomes" id="UP000824469">
    <property type="component" value="Unassembled WGS sequence"/>
</dbReference>
<dbReference type="InterPro" id="IPR001611">
    <property type="entry name" value="Leu-rich_rpt"/>
</dbReference>
<dbReference type="EMBL" id="JAHRHJ020000005">
    <property type="protein sequence ID" value="KAH9314041.1"/>
    <property type="molecule type" value="Genomic_DNA"/>
</dbReference>
<evidence type="ECO:0000313" key="7">
    <source>
        <dbReference type="Proteomes" id="UP000824469"/>
    </source>
</evidence>
<organism evidence="6 7">
    <name type="scientific">Taxus chinensis</name>
    <name type="common">Chinese yew</name>
    <name type="synonym">Taxus wallichiana var. chinensis</name>
    <dbReference type="NCBI Taxonomy" id="29808"/>
    <lineage>
        <taxon>Eukaryota</taxon>
        <taxon>Viridiplantae</taxon>
        <taxon>Streptophyta</taxon>
        <taxon>Embryophyta</taxon>
        <taxon>Tracheophyta</taxon>
        <taxon>Spermatophyta</taxon>
        <taxon>Pinopsida</taxon>
        <taxon>Pinidae</taxon>
        <taxon>Conifers II</taxon>
        <taxon>Cupressales</taxon>
        <taxon>Taxaceae</taxon>
        <taxon>Taxus</taxon>
    </lineage>
</organism>
<dbReference type="PANTHER" id="PTHR15454">
    <property type="entry name" value="NISCHARIN RELATED"/>
    <property type="match status" value="1"/>
</dbReference>
<dbReference type="FunFam" id="3.80.10.10:FF:000801">
    <property type="entry name" value="Outer arm dynein light chain 1"/>
    <property type="match status" value="1"/>
</dbReference>
<dbReference type="Gene3D" id="3.80.10.10">
    <property type="entry name" value="Ribonuclease Inhibitor"/>
    <property type="match status" value="2"/>
</dbReference>
<evidence type="ECO:0000256" key="3">
    <source>
        <dbReference type="ARBA" id="ARBA00022614"/>
    </source>
</evidence>
<keyword evidence="2" id="KW-0963">Cytoplasm</keyword>
<dbReference type="InterPro" id="IPR025875">
    <property type="entry name" value="Leu-rich_rpt_4"/>
</dbReference>
<evidence type="ECO:0000313" key="6">
    <source>
        <dbReference type="EMBL" id="KAH9314041.1"/>
    </source>
</evidence>
<proteinExistence type="predicted"/>
<gene>
    <name evidence="6" type="ORF">KI387_022668</name>
</gene>
<dbReference type="OMA" id="TNISMFH"/>
<dbReference type="PANTHER" id="PTHR15454:SF69">
    <property type="entry name" value="SERINE_THREONINE-PROTEIN KINASE 11-INTERACTING PROTEIN"/>
    <property type="match status" value="1"/>
</dbReference>
<dbReference type="Pfam" id="PF12799">
    <property type="entry name" value="LRR_4"/>
    <property type="match status" value="1"/>
</dbReference>
<dbReference type="GO" id="GO:0005737">
    <property type="term" value="C:cytoplasm"/>
    <property type="evidence" value="ECO:0007669"/>
    <property type="project" value="UniProtKB-SubCell"/>
</dbReference>
<sequence length="1174" mass="131702">MAIVTGDRYVELLVKFVEKNAGSLLEGSVILKLNPVGLHYVQSRLEALQELERLRTGAPVDYLRAYIADLGDHRALEQLCRVLRLLTSLKVVSVLPHPCRDPTPLSLLPFGRLRFLELRGCDLTTSAARGLLELRQTLEKLICHNSTDALRHIFAGRIVDIQDCPVWTRLSSVSCAGNNIVLMDESLQLLPVVEFLDLSRNRFAKIANLRKCAKLKHLDLGFNHIRTISTLNEVAFGISKLILRNNALTTLRGIENLNTLEGLDLSYNMISNFTEIELLASLPSVESLWLEGNPISFARLYRQQVFSFFPNPHKLKLDEKAISGREAWTAKIIVARRQTQRTGHGFYAPAKCEIQSGDSSELRDSCQSHEAASSADLQHKAKRKLCRLAWIEDSDHKRYMLPEGVEQDESSSTCESESQRRNKTDVDESITTSALELMNRIEFLKREKSTTCFQQITDLLDQTNEDTVDHFQGVNYNSRTKQTHMKSRKQPNREGDCSKAFCLGIEGSTDHFERDFHDAELLEMIDDTNNADKTVNNVEENSIVENFSLKENTLSESLSKNGILLPQPHSETREPKVSQEELKVLTRNPVGKMSRGNAISSLSGNLADEEMSLDESLNSLKAIDEIMESRSSSYCHSSPPHYKKDILHRRQNLEEEFMQLSLDSYSLASSSDSDTSQDLYLSDSSCSMDLQTSSLLNTERDITDTESDTVFEGIKEESNRSQQSSLVKDPSFLACGWSDSNAIEDSKIDLAIPCTDDILANAGSGRLPQPVAEGMSQTMEKKGIRKMKKRVVLLDTGRTLDGKSEQTGNSSSSLCIYSGSIRNGMRQLVSMEDGHFKTERNKLLVANSLDRVKDLCTNCAETSNCNSNTIDSKLEDSIELFFHRQVADSRVSESCICYVFCNCVRLWEDDPIEREVAVLLSSERKLYILQTSSGVIQRGSTLNVLGSHKLQDISNILVGVGLQVLRVHIGCAASYLLLTRNIVKSRELLDMLAKYLPSTGGESSEFLLQSWERVQINLFEKYALGGVILNIILYAMLLFEKGDGWFARSLFLTADYIFLCVEDLVQFGSVSEEAVISEPYFVLEAWSSISGIVELVIQPNQCESVTLVFSNIMHGKFQFGIGRRDLLSNDSSAAYKDDLGHIVWQLKGFTEDTLLKFISLLRAVYMEATLHTLP</sequence>
<dbReference type="PROSITE" id="PS51450">
    <property type="entry name" value="LRR"/>
    <property type="match status" value="2"/>
</dbReference>
<dbReference type="SUPFAM" id="SSF52058">
    <property type="entry name" value="L domain-like"/>
    <property type="match status" value="1"/>
</dbReference>
<evidence type="ECO:0000256" key="1">
    <source>
        <dbReference type="ARBA" id="ARBA00004496"/>
    </source>
</evidence>
<keyword evidence="4" id="KW-0677">Repeat</keyword>
<comment type="caution">
    <text evidence="6">The sequence shown here is derived from an EMBL/GenBank/DDBJ whole genome shotgun (WGS) entry which is preliminary data.</text>
</comment>
<name>A0AA38G1E5_TAXCH</name>
<dbReference type="AlphaFoldDB" id="A0AA38G1E5"/>
<evidence type="ECO:0000256" key="2">
    <source>
        <dbReference type="ARBA" id="ARBA00022490"/>
    </source>
</evidence>
<dbReference type="InterPro" id="IPR032675">
    <property type="entry name" value="LRR_dom_sf"/>
</dbReference>
<protein>
    <submittedName>
        <fullName evidence="6">Uncharacterized protein</fullName>
    </submittedName>
</protein>
<accession>A0AA38G1E5</accession>
<keyword evidence="7" id="KW-1185">Reference proteome</keyword>
<feature type="compositionally biased region" description="Basic and acidic residues" evidence="5">
    <location>
        <begin position="417"/>
        <end position="426"/>
    </location>
</feature>
<feature type="region of interest" description="Disordered" evidence="5">
    <location>
        <begin position="403"/>
        <end position="427"/>
    </location>
</feature>
<keyword evidence="3" id="KW-0433">Leucine-rich repeat</keyword>
<feature type="non-terminal residue" evidence="6">
    <location>
        <position position="1174"/>
    </location>
</feature>
<dbReference type="SMART" id="SM00365">
    <property type="entry name" value="LRR_SD22"/>
    <property type="match status" value="3"/>
</dbReference>
<evidence type="ECO:0000256" key="4">
    <source>
        <dbReference type="ARBA" id="ARBA00022737"/>
    </source>
</evidence>
<reference evidence="6 7" key="1">
    <citation type="journal article" date="2021" name="Nat. Plants">
        <title>The Taxus genome provides insights into paclitaxel biosynthesis.</title>
        <authorList>
            <person name="Xiong X."/>
            <person name="Gou J."/>
            <person name="Liao Q."/>
            <person name="Li Y."/>
            <person name="Zhou Q."/>
            <person name="Bi G."/>
            <person name="Li C."/>
            <person name="Du R."/>
            <person name="Wang X."/>
            <person name="Sun T."/>
            <person name="Guo L."/>
            <person name="Liang H."/>
            <person name="Lu P."/>
            <person name="Wu Y."/>
            <person name="Zhang Z."/>
            <person name="Ro D.K."/>
            <person name="Shang Y."/>
            <person name="Huang S."/>
            <person name="Yan J."/>
        </authorList>
    </citation>
    <scope>NUCLEOTIDE SEQUENCE [LARGE SCALE GENOMIC DNA]</scope>
    <source>
        <strain evidence="6">Ta-2019</strain>
    </source>
</reference>
<comment type="subcellular location">
    <subcellularLocation>
        <location evidence="1">Cytoplasm</location>
    </subcellularLocation>
</comment>
<evidence type="ECO:0000256" key="5">
    <source>
        <dbReference type="SAM" id="MobiDB-lite"/>
    </source>
</evidence>